<dbReference type="EMBL" id="CP054836">
    <property type="protein sequence ID" value="QKV17307.1"/>
    <property type="molecule type" value="Genomic_DNA"/>
</dbReference>
<proteinExistence type="predicted"/>
<protein>
    <recommendedName>
        <fullName evidence="3">Hydrogenase maturation protease</fullName>
    </recommendedName>
</protein>
<reference evidence="1 2" key="1">
    <citation type="submission" date="2020-06" db="EMBL/GenBank/DDBJ databases">
        <title>Oricola thermophila sp. nov. isolated from a tidal sediments.</title>
        <authorList>
            <person name="Kwon K.K."/>
            <person name="Yang S.-H."/>
            <person name="Park M.-J."/>
        </authorList>
    </citation>
    <scope>NUCLEOTIDE SEQUENCE [LARGE SCALE GENOMIC DNA]</scope>
    <source>
        <strain evidence="1 2">MEBiC13590</strain>
    </source>
</reference>
<sequence length="98" mass="10844">MAEDSYFRRARLRDRRDRGAGPRVRQWRLRRQQLRSPHRFGLAEAVETAWALGALPQSLTVYGIEGQEFGAGTALSEPVARAAERLVALLADAPGTGN</sequence>
<dbReference type="Gene3D" id="3.40.50.1450">
    <property type="entry name" value="HybD-like"/>
    <property type="match status" value="1"/>
</dbReference>
<gene>
    <name evidence="1" type="ORF">HTY61_01930</name>
</gene>
<dbReference type="KEGG" id="orm:HTY61_01930"/>
<keyword evidence="2" id="KW-1185">Reference proteome</keyword>
<accession>A0A6N1VE37</accession>
<evidence type="ECO:0008006" key="3">
    <source>
        <dbReference type="Google" id="ProtNLM"/>
    </source>
</evidence>
<evidence type="ECO:0000313" key="1">
    <source>
        <dbReference type="EMBL" id="QKV17307.1"/>
    </source>
</evidence>
<dbReference type="Proteomes" id="UP000509367">
    <property type="component" value="Chromosome"/>
</dbReference>
<name>A0A6N1VE37_9HYPH</name>
<dbReference type="AlphaFoldDB" id="A0A6N1VE37"/>
<dbReference type="InterPro" id="IPR023430">
    <property type="entry name" value="Pept_HybD-like_dom_sf"/>
</dbReference>
<dbReference type="SUPFAM" id="SSF53163">
    <property type="entry name" value="HybD-like"/>
    <property type="match status" value="1"/>
</dbReference>
<evidence type="ECO:0000313" key="2">
    <source>
        <dbReference type="Proteomes" id="UP000509367"/>
    </source>
</evidence>
<organism evidence="1 2">
    <name type="scientific">Oricola thermophila</name>
    <dbReference type="NCBI Taxonomy" id="2742145"/>
    <lineage>
        <taxon>Bacteria</taxon>
        <taxon>Pseudomonadati</taxon>
        <taxon>Pseudomonadota</taxon>
        <taxon>Alphaproteobacteria</taxon>
        <taxon>Hyphomicrobiales</taxon>
        <taxon>Ahrensiaceae</taxon>
        <taxon>Oricola</taxon>
    </lineage>
</organism>